<dbReference type="SMART" id="SM00923">
    <property type="entry name" value="MbtH"/>
    <property type="match status" value="1"/>
</dbReference>
<dbReference type="Proteomes" id="UP001422759">
    <property type="component" value="Unassembled WGS sequence"/>
</dbReference>
<dbReference type="PANTHER" id="PTHR38444">
    <property type="entry name" value="ENTEROBACTIN BIOSYNTHESIS PROTEIN YBDZ"/>
    <property type="match status" value="1"/>
</dbReference>
<evidence type="ECO:0000313" key="3">
    <source>
        <dbReference type="Proteomes" id="UP001422759"/>
    </source>
</evidence>
<evidence type="ECO:0000259" key="1">
    <source>
        <dbReference type="SMART" id="SM00923"/>
    </source>
</evidence>
<evidence type="ECO:0000313" key="2">
    <source>
        <dbReference type="EMBL" id="GAA2139294.1"/>
    </source>
</evidence>
<proteinExistence type="predicted"/>
<gene>
    <name evidence="2" type="ORF">GCM10009760_21360</name>
</gene>
<accession>A0ABN2ZAG9</accession>
<keyword evidence="3" id="KW-1185">Reference proteome</keyword>
<dbReference type="InterPro" id="IPR037407">
    <property type="entry name" value="MLP_fam"/>
</dbReference>
<dbReference type="SUPFAM" id="SSF160582">
    <property type="entry name" value="MbtH-like"/>
    <property type="match status" value="1"/>
</dbReference>
<dbReference type="PANTHER" id="PTHR38444:SF1">
    <property type="entry name" value="ENTEROBACTIN BIOSYNTHESIS PROTEIN YBDZ"/>
    <property type="match status" value="1"/>
</dbReference>
<dbReference type="Gene3D" id="3.90.820.10">
    <property type="entry name" value="Structural Genomics, Unknown Function 30-nov-00 1gh9 Mol_id"/>
    <property type="match status" value="1"/>
</dbReference>
<protein>
    <recommendedName>
        <fullName evidence="1">MbtH-like domain-containing protein</fullName>
    </recommendedName>
</protein>
<feature type="domain" description="MbtH-like" evidence="1">
    <location>
        <begin position="17"/>
        <end position="59"/>
    </location>
</feature>
<dbReference type="Pfam" id="PF03621">
    <property type="entry name" value="MbtH"/>
    <property type="match status" value="1"/>
</dbReference>
<organism evidence="2 3">
    <name type="scientific">Kitasatospora kazusensis</name>
    <dbReference type="NCBI Taxonomy" id="407974"/>
    <lineage>
        <taxon>Bacteria</taxon>
        <taxon>Bacillati</taxon>
        <taxon>Actinomycetota</taxon>
        <taxon>Actinomycetes</taxon>
        <taxon>Kitasatosporales</taxon>
        <taxon>Streptomycetaceae</taxon>
        <taxon>Kitasatospora</taxon>
    </lineage>
</organism>
<name>A0ABN2ZAG9_9ACTN</name>
<reference evidence="2 3" key="1">
    <citation type="journal article" date="2019" name="Int. J. Syst. Evol. Microbiol.">
        <title>The Global Catalogue of Microorganisms (GCM) 10K type strain sequencing project: providing services to taxonomists for standard genome sequencing and annotation.</title>
        <authorList>
            <consortium name="The Broad Institute Genomics Platform"/>
            <consortium name="The Broad Institute Genome Sequencing Center for Infectious Disease"/>
            <person name="Wu L."/>
            <person name="Ma J."/>
        </authorList>
    </citation>
    <scope>NUCLEOTIDE SEQUENCE [LARGE SCALE GENOMIC DNA]</scope>
    <source>
        <strain evidence="2 3">JCM 14560</strain>
    </source>
</reference>
<dbReference type="InterPro" id="IPR005153">
    <property type="entry name" value="MbtH-like_dom"/>
</dbReference>
<comment type="caution">
    <text evidence="2">The sequence shown here is derived from an EMBL/GenBank/DDBJ whole genome shotgun (WGS) entry which is preliminary data.</text>
</comment>
<sequence>MIAAGKGRAGEVSQRHLWYAVRNAEGQYSIWRDHLPIPAGWEPVYQAATKEECLEYIDRTWTDIRPASSR</sequence>
<dbReference type="EMBL" id="BAAANT010000009">
    <property type="protein sequence ID" value="GAA2139294.1"/>
    <property type="molecule type" value="Genomic_DNA"/>
</dbReference>
<dbReference type="InterPro" id="IPR038020">
    <property type="entry name" value="MbtH-like_sf"/>
</dbReference>